<feature type="domain" description="Type II secretion system protein GspF" evidence="9">
    <location>
        <begin position="277"/>
        <end position="399"/>
    </location>
</feature>
<dbReference type="InterPro" id="IPR042094">
    <property type="entry name" value="T2SS_GspF_sf"/>
</dbReference>
<gene>
    <name evidence="10" type="ORF">C8D97_104151</name>
</gene>
<accession>A0A316FX32</accession>
<keyword evidence="7 8" id="KW-0472">Membrane</keyword>
<dbReference type="Gene3D" id="1.20.81.30">
    <property type="entry name" value="Type II secretion system (T2SS), domain F"/>
    <property type="match status" value="2"/>
</dbReference>
<dbReference type="PANTHER" id="PTHR30012">
    <property type="entry name" value="GENERAL SECRETION PATHWAY PROTEIN"/>
    <property type="match status" value="1"/>
</dbReference>
<evidence type="ECO:0000256" key="6">
    <source>
        <dbReference type="ARBA" id="ARBA00022989"/>
    </source>
</evidence>
<dbReference type="FunFam" id="1.20.81.30:FF:000001">
    <property type="entry name" value="Type II secretion system protein F"/>
    <property type="match status" value="2"/>
</dbReference>
<evidence type="ECO:0000313" key="10">
    <source>
        <dbReference type="EMBL" id="PWK52933.1"/>
    </source>
</evidence>
<keyword evidence="3" id="KW-1003">Cell membrane</keyword>
<dbReference type="PANTHER" id="PTHR30012:SF4">
    <property type="entry name" value="MSHA BIOGENESIS PROTEIN MSHG"/>
    <property type="match status" value="1"/>
</dbReference>
<dbReference type="InterPro" id="IPR018076">
    <property type="entry name" value="T2SS_GspF_dom"/>
</dbReference>
<proteinExistence type="inferred from homology"/>
<evidence type="ECO:0000313" key="11">
    <source>
        <dbReference type="Proteomes" id="UP000245790"/>
    </source>
</evidence>
<keyword evidence="11" id="KW-1185">Reference proteome</keyword>
<evidence type="ECO:0000259" key="9">
    <source>
        <dbReference type="Pfam" id="PF00482"/>
    </source>
</evidence>
<reference evidence="10 11" key="1">
    <citation type="submission" date="2018-05" db="EMBL/GenBank/DDBJ databases">
        <title>Genomic Encyclopedia of Type Strains, Phase IV (KMG-IV): sequencing the most valuable type-strain genomes for metagenomic binning, comparative biology and taxonomic classification.</title>
        <authorList>
            <person name="Goeker M."/>
        </authorList>
    </citation>
    <scope>NUCLEOTIDE SEQUENCE [LARGE SCALE GENOMIC DNA]</scope>
    <source>
        <strain evidence="10 11">DSM 25350</strain>
    </source>
</reference>
<name>A0A316FX32_9GAMM</name>
<evidence type="ECO:0000256" key="1">
    <source>
        <dbReference type="ARBA" id="ARBA00004429"/>
    </source>
</evidence>
<dbReference type="EMBL" id="QGGU01000004">
    <property type="protein sequence ID" value="PWK52933.1"/>
    <property type="molecule type" value="Genomic_DNA"/>
</dbReference>
<protein>
    <submittedName>
        <fullName evidence="10">MSHA biogenesis protein MshG</fullName>
    </submittedName>
</protein>
<dbReference type="PRINTS" id="PR00812">
    <property type="entry name" value="BCTERIALGSPF"/>
</dbReference>
<dbReference type="GO" id="GO:0015628">
    <property type="term" value="P:protein secretion by the type II secretion system"/>
    <property type="evidence" value="ECO:0007669"/>
    <property type="project" value="TreeGrafter"/>
</dbReference>
<feature type="domain" description="Type II secretion system protein GspF" evidence="9">
    <location>
        <begin position="73"/>
        <end position="196"/>
    </location>
</feature>
<feature type="transmembrane region" description="Helical" evidence="8">
    <location>
        <begin position="227"/>
        <end position="246"/>
    </location>
</feature>
<feature type="transmembrane region" description="Helical" evidence="8">
    <location>
        <begin position="175"/>
        <end position="195"/>
    </location>
</feature>
<evidence type="ECO:0000256" key="3">
    <source>
        <dbReference type="ARBA" id="ARBA00022475"/>
    </source>
</evidence>
<dbReference type="AlphaFoldDB" id="A0A316FX32"/>
<sequence>MPIFEYKARRSNGASVDGTLEATSREAIADRLQGQGLIPVQITEQKDKSNDIGESLKKLFQSKKVETNDLVMFSRQMYSLTKAGVPLNKSIIGLIDTSNSLPLKEALRDILDGLTAGNDLASCFSRHPHIFNSFYVSLIHVGENSGNLEEAFERLASYLELEEQNRNRVKSAMRYPSIVLGLLVVAFGAINWLVIPKLAALFRSMSTEELPLFTRILIGTSDFFVNYWYLIVGGSILLVVLIQQYINSDKGRLVWDEKKLNLPIFGSIIYRALLARFARAFAMMSRAGVSVTHALGVVSMVVDNRYVGNHVIDMRAAVERGESITMAATKSKMFSSLVMQMLQVGEDTGQVDEMLEEVADFYEREVDYDIKKIGDYIEPVLILIVGAMILVLALGVFMPIWNLASSAGA</sequence>
<dbReference type="InterPro" id="IPR003004">
    <property type="entry name" value="GspF/PilC"/>
</dbReference>
<keyword evidence="6 8" id="KW-1133">Transmembrane helix</keyword>
<dbReference type="RefSeq" id="WP_109762911.1">
    <property type="nucleotide sequence ID" value="NZ_QGGU01000004.1"/>
</dbReference>
<comment type="subcellular location">
    <subcellularLocation>
        <location evidence="1">Cell inner membrane</location>
        <topology evidence="1">Multi-pass membrane protein</topology>
    </subcellularLocation>
</comment>
<dbReference type="GO" id="GO:0005886">
    <property type="term" value="C:plasma membrane"/>
    <property type="evidence" value="ECO:0007669"/>
    <property type="project" value="UniProtKB-SubCell"/>
</dbReference>
<dbReference type="Pfam" id="PF00482">
    <property type="entry name" value="T2SSF"/>
    <property type="match status" value="2"/>
</dbReference>
<comment type="similarity">
    <text evidence="2">Belongs to the GSP F family.</text>
</comment>
<dbReference type="Proteomes" id="UP000245790">
    <property type="component" value="Unassembled WGS sequence"/>
</dbReference>
<dbReference type="OrthoDB" id="9805682at2"/>
<organism evidence="10 11">
    <name type="scientific">Pleionea mediterranea</name>
    <dbReference type="NCBI Taxonomy" id="523701"/>
    <lineage>
        <taxon>Bacteria</taxon>
        <taxon>Pseudomonadati</taxon>
        <taxon>Pseudomonadota</taxon>
        <taxon>Gammaproteobacteria</taxon>
        <taxon>Oceanospirillales</taxon>
        <taxon>Pleioneaceae</taxon>
        <taxon>Pleionea</taxon>
    </lineage>
</organism>
<evidence type="ECO:0000256" key="2">
    <source>
        <dbReference type="ARBA" id="ARBA00005745"/>
    </source>
</evidence>
<keyword evidence="5 8" id="KW-0812">Transmembrane</keyword>
<evidence type="ECO:0000256" key="5">
    <source>
        <dbReference type="ARBA" id="ARBA00022692"/>
    </source>
</evidence>
<feature type="transmembrane region" description="Helical" evidence="8">
    <location>
        <begin position="380"/>
        <end position="401"/>
    </location>
</feature>
<keyword evidence="4" id="KW-0997">Cell inner membrane</keyword>
<evidence type="ECO:0000256" key="4">
    <source>
        <dbReference type="ARBA" id="ARBA00022519"/>
    </source>
</evidence>
<evidence type="ECO:0000256" key="8">
    <source>
        <dbReference type="SAM" id="Phobius"/>
    </source>
</evidence>
<evidence type="ECO:0000256" key="7">
    <source>
        <dbReference type="ARBA" id="ARBA00023136"/>
    </source>
</evidence>
<comment type="caution">
    <text evidence="10">The sequence shown here is derived from an EMBL/GenBank/DDBJ whole genome shotgun (WGS) entry which is preliminary data.</text>
</comment>